<keyword evidence="6" id="KW-0963">Cytoplasm</keyword>
<evidence type="ECO:0000256" key="6">
    <source>
        <dbReference type="ARBA" id="ARBA00022490"/>
    </source>
</evidence>
<evidence type="ECO:0000256" key="3">
    <source>
        <dbReference type="ARBA" id="ARBA00011738"/>
    </source>
</evidence>
<evidence type="ECO:0000256" key="11">
    <source>
        <dbReference type="ARBA" id="ARBA00022884"/>
    </source>
</evidence>
<keyword evidence="12" id="KW-0648">Protein biosynthesis</keyword>
<reference evidence="18 19" key="1">
    <citation type="journal article" date="2016" name="Nat. Commun.">
        <title>Thousands of microbial genomes shed light on interconnected biogeochemical processes in an aquifer system.</title>
        <authorList>
            <person name="Anantharaman K."/>
            <person name="Brown C.T."/>
            <person name="Hug L.A."/>
            <person name="Sharon I."/>
            <person name="Castelle C.J."/>
            <person name="Probst A.J."/>
            <person name="Thomas B.C."/>
            <person name="Singh A."/>
            <person name="Wilkins M.J."/>
            <person name="Karaoz U."/>
            <person name="Brodie E.L."/>
            <person name="Williams K.H."/>
            <person name="Hubbard S.S."/>
            <person name="Banfield J.F."/>
        </authorList>
    </citation>
    <scope>NUCLEOTIDE SEQUENCE [LARGE SCALE GENOMIC DNA]</scope>
</reference>
<dbReference type="Proteomes" id="UP000177006">
    <property type="component" value="Unassembled WGS sequence"/>
</dbReference>
<dbReference type="SUPFAM" id="SSF50249">
    <property type="entry name" value="Nucleic acid-binding proteins"/>
    <property type="match status" value="1"/>
</dbReference>
<evidence type="ECO:0000256" key="4">
    <source>
        <dbReference type="ARBA" id="ARBA00012838"/>
    </source>
</evidence>
<evidence type="ECO:0000256" key="1">
    <source>
        <dbReference type="ARBA" id="ARBA00003314"/>
    </source>
</evidence>
<dbReference type="Gene3D" id="2.40.50.140">
    <property type="entry name" value="Nucleic acid-binding proteins"/>
    <property type="match status" value="1"/>
</dbReference>
<sequence>MMKPIITYQDFAKLDLRVAKIIKAEVVEGADKLIKITLDVGDLGERVIAAGIREWYEPEDLVGKLIVYLANLEPKMIRGVESQGMLVAAGAKEAVILNPDREVMPGEIIK</sequence>
<evidence type="ECO:0000259" key="17">
    <source>
        <dbReference type="PROSITE" id="PS50886"/>
    </source>
</evidence>
<organism evidence="18 19">
    <name type="scientific">Candidatus Beckwithbacteria bacterium RBG_13_42_9</name>
    <dbReference type="NCBI Taxonomy" id="1797457"/>
    <lineage>
        <taxon>Bacteria</taxon>
        <taxon>Candidatus Beckwithiibacteriota</taxon>
    </lineage>
</organism>
<keyword evidence="7 16" id="KW-0820">tRNA-binding</keyword>
<comment type="function">
    <text evidence="1">Is required not only for elongation of protein synthesis but also for the initiation of all mRNA translation through initiator tRNA(fMet) aminoacylation.</text>
</comment>
<dbReference type="EC" id="6.1.1.10" evidence="4"/>
<dbReference type="STRING" id="1797457.A2160_01210"/>
<comment type="catalytic activity">
    <reaction evidence="15">
        <text>tRNA(Met) + L-methionine + ATP = L-methionyl-tRNA(Met) + AMP + diphosphate</text>
        <dbReference type="Rhea" id="RHEA:13481"/>
        <dbReference type="Rhea" id="RHEA-COMP:9667"/>
        <dbReference type="Rhea" id="RHEA-COMP:9698"/>
        <dbReference type="ChEBI" id="CHEBI:30616"/>
        <dbReference type="ChEBI" id="CHEBI:33019"/>
        <dbReference type="ChEBI" id="CHEBI:57844"/>
        <dbReference type="ChEBI" id="CHEBI:78442"/>
        <dbReference type="ChEBI" id="CHEBI:78530"/>
        <dbReference type="ChEBI" id="CHEBI:456215"/>
        <dbReference type="EC" id="6.1.1.10"/>
    </reaction>
</comment>
<dbReference type="GO" id="GO:0006431">
    <property type="term" value="P:methionyl-tRNA aminoacylation"/>
    <property type="evidence" value="ECO:0007669"/>
    <property type="project" value="InterPro"/>
</dbReference>
<evidence type="ECO:0000313" key="19">
    <source>
        <dbReference type="Proteomes" id="UP000177006"/>
    </source>
</evidence>
<dbReference type="FunFam" id="2.40.50.140:FF:000042">
    <property type="entry name" value="Methionine--tRNA ligase"/>
    <property type="match status" value="1"/>
</dbReference>
<dbReference type="InterPro" id="IPR012340">
    <property type="entry name" value="NA-bd_OB-fold"/>
</dbReference>
<evidence type="ECO:0000256" key="16">
    <source>
        <dbReference type="PROSITE-ProRule" id="PRU00209"/>
    </source>
</evidence>
<evidence type="ECO:0000256" key="7">
    <source>
        <dbReference type="ARBA" id="ARBA00022555"/>
    </source>
</evidence>
<keyword evidence="11 16" id="KW-0694">RNA-binding</keyword>
<evidence type="ECO:0000256" key="8">
    <source>
        <dbReference type="ARBA" id="ARBA00022598"/>
    </source>
</evidence>
<accession>A0A1F5E3K3</accession>
<dbReference type="EMBL" id="MEZK01000029">
    <property type="protein sequence ID" value="OGD61962.1"/>
    <property type="molecule type" value="Genomic_DNA"/>
</dbReference>
<evidence type="ECO:0000256" key="10">
    <source>
        <dbReference type="ARBA" id="ARBA00022840"/>
    </source>
</evidence>
<evidence type="ECO:0000256" key="15">
    <source>
        <dbReference type="ARBA" id="ARBA00047364"/>
    </source>
</evidence>
<dbReference type="GO" id="GO:0000049">
    <property type="term" value="F:tRNA binding"/>
    <property type="evidence" value="ECO:0007669"/>
    <property type="project" value="UniProtKB-UniRule"/>
</dbReference>
<comment type="subunit">
    <text evidence="3">Homodimer.</text>
</comment>
<dbReference type="InterPro" id="IPR051270">
    <property type="entry name" value="Tyrosine-tRNA_ligase_regulator"/>
</dbReference>
<comment type="caution">
    <text evidence="18">The sequence shown here is derived from an EMBL/GenBank/DDBJ whole genome shotgun (WGS) entry which is preliminary data.</text>
</comment>
<keyword evidence="13" id="KW-0030">Aminoacyl-tRNA synthetase</keyword>
<dbReference type="AlphaFoldDB" id="A0A1F5E3K3"/>
<evidence type="ECO:0000256" key="2">
    <source>
        <dbReference type="ARBA" id="ARBA00004496"/>
    </source>
</evidence>
<evidence type="ECO:0000256" key="12">
    <source>
        <dbReference type="ARBA" id="ARBA00022917"/>
    </source>
</evidence>
<dbReference type="PANTHER" id="PTHR11586:SF37">
    <property type="entry name" value="TRNA-BINDING DOMAIN-CONTAINING PROTEIN"/>
    <property type="match status" value="1"/>
</dbReference>
<keyword evidence="9" id="KW-0547">Nucleotide-binding</keyword>
<dbReference type="Pfam" id="PF01588">
    <property type="entry name" value="tRNA_bind"/>
    <property type="match status" value="1"/>
</dbReference>
<evidence type="ECO:0000256" key="9">
    <source>
        <dbReference type="ARBA" id="ARBA00022741"/>
    </source>
</evidence>
<keyword evidence="10" id="KW-0067">ATP-binding</keyword>
<dbReference type="NCBIfam" id="TIGR00399">
    <property type="entry name" value="metG_C_term"/>
    <property type="match status" value="1"/>
</dbReference>
<dbReference type="GO" id="GO:0004825">
    <property type="term" value="F:methionine-tRNA ligase activity"/>
    <property type="evidence" value="ECO:0007669"/>
    <property type="project" value="UniProtKB-EC"/>
</dbReference>
<dbReference type="InterPro" id="IPR004495">
    <property type="entry name" value="Met-tRNA-synth_bsu_C"/>
</dbReference>
<dbReference type="GO" id="GO:0005524">
    <property type="term" value="F:ATP binding"/>
    <property type="evidence" value="ECO:0007669"/>
    <property type="project" value="UniProtKB-KW"/>
</dbReference>
<gene>
    <name evidence="18" type="ORF">A2160_01210</name>
</gene>
<evidence type="ECO:0000256" key="14">
    <source>
        <dbReference type="ARBA" id="ARBA00030904"/>
    </source>
</evidence>
<dbReference type="InterPro" id="IPR002547">
    <property type="entry name" value="tRNA-bd_dom"/>
</dbReference>
<evidence type="ECO:0000313" key="18">
    <source>
        <dbReference type="EMBL" id="OGD61962.1"/>
    </source>
</evidence>
<evidence type="ECO:0000256" key="13">
    <source>
        <dbReference type="ARBA" id="ARBA00023146"/>
    </source>
</evidence>
<dbReference type="GO" id="GO:0005737">
    <property type="term" value="C:cytoplasm"/>
    <property type="evidence" value="ECO:0007669"/>
    <property type="project" value="UniProtKB-SubCell"/>
</dbReference>
<proteinExistence type="predicted"/>
<evidence type="ECO:0000256" key="5">
    <source>
        <dbReference type="ARBA" id="ARBA00018753"/>
    </source>
</evidence>
<keyword evidence="8 18" id="KW-0436">Ligase</keyword>
<protein>
    <recommendedName>
        <fullName evidence="5">Methionine--tRNA ligase</fullName>
        <ecNumber evidence="4">6.1.1.10</ecNumber>
    </recommendedName>
    <alternativeName>
        <fullName evidence="14">Methionyl-tRNA synthetase</fullName>
    </alternativeName>
</protein>
<name>A0A1F5E3K3_9BACT</name>
<dbReference type="PROSITE" id="PS50886">
    <property type="entry name" value="TRBD"/>
    <property type="match status" value="1"/>
</dbReference>
<feature type="domain" description="TRNA-binding" evidence="17">
    <location>
        <begin position="10"/>
        <end position="110"/>
    </location>
</feature>
<comment type="subcellular location">
    <subcellularLocation>
        <location evidence="2">Cytoplasm</location>
    </subcellularLocation>
</comment>
<dbReference type="PANTHER" id="PTHR11586">
    <property type="entry name" value="TRNA-AMINOACYLATION COFACTOR ARC1 FAMILY MEMBER"/>
    <property type="match status" value="1"/>
</dbReference>